<dbReference type="PANTHER" id="PTHR30115:SF11">
    <property type="entry name" value="NITROGEN REGULATORY PROTEIN P-II HOMOLOG"/>
    <property type="match status" value="1"/>
</dbReference>
<evidence type="ECO:0000256" key="5">
    <source>
        <dbReference type="ARBA" id="ARBA00023163"/>
    </source>
</evidence>
<dbReference type="PIRSF" id="PIRSF039144">
    <property type="entry name" value="GlnB"/>
    <property type="match status" value="1"/>
</dbReference>
<dbReference type="GO" id="GO:0006808">
    <property type="term" value="P:regulation of nitrogen utilization"/>
    <property type="evidence" value="ECO:0007669"/>
    <property type="project" value="InterPro"/>
</dbReference>
<name>A0A1J5R4K3_9ZZZZ</name>
<dbReference type="InterPro" id="IPR015867">
    <property type="entry name" value="N-reg_PII/ATP_PRibTrfase_C"/>
</dbReference>
<dbReference type="InterPro" id="IPR002332">
    <property type="entry name" value="N-reg_PII_urydylation_site"/>
</dbReference>
<dbReference type="SMART" id="SM00938">
    <property type="entry name" value="P-II"/>
    <property type="match status" value="1"/>
</dbReference>
<dbReference type="GO" id="GO:0005524">
    <property type="term" value="F:ATP binding"/>
    <property type="evidence" value="ECO:0007669"/>
    <property type="project" value="TreeGrafter"/>
</dbReference>
<proteinExistence type="predicted"/>
<keyword evidence="3" id="KW-0547">Nucleotide-binding</keyword>
<organism evidence="6">
    <name type="scientific">mine drainage metagenome</name>
    <dbReference type="NCBI Taxonomy" id="410659"/>
    <lineage>
        <taxon>unclassified sequences</taxon>
        <taxon>metagenomes</taxon>
        <taxon>ecological metagenomes</taxon>
    </lineage>
</organism>
<dbReference type="InterPro" id="IPR011322">
    <property type="entry name" value="N-reg_PII-like_a/b"/>
</dbReference>
<dbReference type="FunFam" id="3.30.70.120:FF:000001">
    <property type="entry name" value="Nitrogen regulatory protein P-II"/>
    <property type="match status" value="1"/>
</dbReference>
<dbReference type="GO" id="GO:0030234">
    <property type="term" value="F:enzyme regulator activity"/>
    <property type="evidence" value="ECO:0007669"/>
    <property type="project" value="InterPro"/>
</dbReference>
<comment type="caution">
    <text evidence="6">The sequence shown here is derived from an EMBL/GenBank/DDBJ whole genome shotgun (WGS) entry which is preliminary data.</text>
</comment>
<dbReference type="InterPro" id="IPR017918">
    <property type="entry name" value="N-reg_PII_CS"/>
</dbReference>
<dbReference type="AlphaFoldDB" id="A0A1J5R4K3"/>
<dbReference type="GO" id="GO:0005829">
    <property type="term" value="C:cytosol"/>
    <property type="evidence" value="ECO:0007669"/>
    <property type="project" value="TreeGrafter"/>
</dbReference>
<dbReference type="PROSITE" id="PS00638">
    <property type="entry name" value="PII_GLNB_CTER"/>
    <property type="match status" value="1"/>
</dbReference>
<keyword evidence="5" id="KW-0804">Transcription</keyword>
<dbReference type="PROSITE" id="PS51343">
    <property type="entry name" value="PII_GLNB_DOM"/>
    <property type="match status" value="1"/>
</dbReference>
<evidence type="ECO:0000313" key="6">
    <source>
        <dbReference type="EMBL" id="OIQ90896.1"/>
    </source>
</evidence>
<comment type="subunit">
    <text evidence="1">Homotrimer.</text>
</comment>
<evidence type="ECO:0000256" key="4">
    <source>
        <dbReference type="ARBA" id="ARBA00023015"/>
    </source>
</evidence>
<protein>
    <submittedName>
        <fullName evidence="6">Nitrogen regulatory protein P-II</fullName>
    </submittedName>
</protein>
<accession>A0A1J5R4K3</accession>
<keyword evidence="2" id="KW-0597">Phosphoprotein</keyword>
<sequence length="112" mass="12411">MKKIEAIIKPFKLDEVKEALHDIGLQGITVTEAKGFGRQKGHTELYRGAEYVVDFLPKVKIELVIEDTLVERAIEAIQQAAHTGRIGDGKIFVTPVEEAIRIRTGERGSDAV</sequence>
<evidence type="ECO:0000256" key="1">
    <source>
        <dbReference type="ARBA" id="ARBA00011233"/>
    </source>
</evidence>
<dbReference type="SUPFAM" id="SSF54913">
    <property type="entry name" value="GlnB-like"/>
    <property type="match status" value="1"/>
</dbReference>
<evidence type="ECO:0000256" key="3">
    <source>
        <dbReference type="ARBA" id="ARBA00022741"/>
    </source>
</evidence>
<dbReference type="InterPro" id="IPR002187">
    <property type="entry name" value="N-reg_PII"/>
</dbReference>
<keyword evidence="4" id="KW-0805">Transcription regulation</keyword>
<evidence type="ECO:0000256" key="2">
    <source>
        <dbReference type="ARBA" id="ARBA00022553"/>
    </source>
</evidence>
<dbReference type="EMBL" id="MLJW01000276">
    <property type="protein sequence ID" value="OIQ90896.1"/>
    <property type="molecule type" value="Genomic_DNA"/>
</dbReference>
<dbReference type="PANTHER" id="PTHR30115">
    <property type="entry name" value="NITROGEN REGULATORY PROTEIN P-II"/>
    <property type="match status" value="1"/>
</dbReference>
<dbReference type="Gene3D" id="3.30.70.120">
    <property type="match status" value="1"/>
</dbReference>
<dbReference type="Pfam" id="PF00543">
    <property type="entry name" value="P-II"/>
    <property type="match status" value="1"/>
</dbReference>
<gene>
    <name evidence="6" type="primary">glnB_14</name>
    <name evidence="6" type="ORF">GALL_271690</name>
</gene>
<reference evidence="6" key="1">
    <citation type="submission" date="2016-10" db="EMBL/GenBank/DDBJ databases">
        <title>Sequence of Gallionella enrichment culture.</title>
        <authorList>
            <person name="Poehlein A."/>
            <person name="Muehling M."/>
            <person name="Daniel R."/>
        </authorList>
    </citation>
    <scope>NUCLEOTIDE SEQUENCE</scope>
</reference>
<dbReference type="PROSITE" id="PS00496">
    <property type="entry name" value="PII_GLNB_UMP"/>
    <property type="match status" value="1"/>
</dbReference>
<dbReference type="PRINTS" id="PR00340">
    <property type="entry name" value="PIIGLNB"/>
</dbReference>